<evidence type="ECO:0000256" key="6">
    <source>
        <dbReference type="RuleBase" id="RU368020"/>
    </source>
</evidence>
<dbReference type="InterPro" id="IPR017900">
    <property type="entry name" value="4Fe4S_Fe_S_CS"/>
</dbReference>
<name>A0A7C2GWM6_DICTH</name>
<dbReference type="Pfam" id="PF13370">
    <property type="entry name" value="Fer4_13"/>
    <property type="match status" value="1"/>
</dbReference>
<dbReference type="GO" id="GO:0009055">
    <property type="term" value="F:electron transfer activity"/>
    <property type="evidence" value="ECO:0007669"/>
    <property type="project" value="UniProtKB-UniRule"/>
</dbReference>
<comment type="function">
    <text evidence="6">Ferredoxins are iron-sulfur proteins that transfer electrons in a wide variety of metabolic reactions.</text>
</comment>
<evidence type="ECO:0000256" key="1">
    <source>
        <dbReference type="ARBA" id="ARBA00022448"/>
    </source>
</evidence>
<dbReference type="PROSITE" id="PS51379">
    <property type="entry name" value="4FE4S_FER_2"/>
    <property type="match status" value="1"/>
</dbReference>
<keyword evidence="1 6" id="KW-0813">Transport</keyword>
<dbReference type="AlphaFoldDB" id="A0A7C2GWM6"/>
<evidence type="ECO:0000313" key="8">
    <source>
        <dbReference type="EMBL" id="HGK23988.1"/>
    </source>
</evidence>
<dbReference type="EMBL" id="DTDV01000017">
    <property type="protein sequence ID" value="HGK23988.1"/>
    <property type="molecule type" value="Genomic_DNA"/>
</dbReference>
<evidence type="ECO:0000256" key="3">
    <source>
        <dbReference type="ARBA" id="ARBA00022982"/>
    </source>
</evidence>
<proteinExistence type="predicted"/>
<dbReference type="PROSITE" id="PS00198">
    <property type="entry name" value="4FE4S_FER_1"/>
    <property type="match status" value="1"/>
</dbReference>
<dbReference type="InterPro" id="IPR051269">
    <property type="entry name" value="Fe-S_cluster_ET"/>
</dbReference>
<evidence type="ECO:0000256" key="4">
    <source>
        <dbReference type="ARBA" id="ARBA00023004"/>
    </source>
</evidence>
<comment type="caution">
    <text evidence="8">The sequence shown here is derived from an EMBL/GenBank/DDBJ whole genome shotgun (WGS) entry which is preliminary data.</text>
</comment>
<dbReference type="PANTHER" id="PTHR36923:SF3">
    <property type="entry name" value="FERREDOXIN"/>
    <property type="match status" value="1"/>
</dbReference>
<keyword evidence="2 6" id="KW-0479">Metal-binding</keyword>
<feature type="domain" description="4Fe-4S ferredoxin-type" evidence="7">
    <location>
        <begin position="2"/>
        <end position="30"/>
    </location>
</feature>
<dbReference type="OMA" id="VCPDVFE"/>
<accession>A0A7C2GWM6</accession>
<keyword evidence="5 6" id="KW-0411">Iron-sulfur</keyword>
<dbReference type="Gene3D" id="3.30.70.20">
    <property type="match status" value="1"/>
</dbReference>
<evidence type="ECO:0000256" key="5">
    <source>
        <dbReference type="ARBA" id="ARBA00023014"/>
    </source>
</evidence>
<dbReference type="GO" id="GO:0051536">
    <property type="term" value="F:iron-sulfur cluster binding"/>
    <property type="evidence" value="ECO:0007669"/>
    <property type="project" value="UniProtKB-KW"/>
</dbReference>
<gene>
    <name evidence="8" type="ORF">ENU78_06110</name>
</gene>
<organism evidence="8">
    <name type="scientific">Dictyoglomus thermophilum</name>
    <dbReference type="NCBI Taxonomy" id="14"/>
    <lineage>
        <taxon>Bacteria</taxon>
        <taxon>Pseudomonadati</taxon>
        <taxon>Dictyoglomota</taxon>
        <taxon>Dictyoglomia</taxon>
        <taxon>Dictyoglomales</taxon>
        <taxon>Dictyoglomaceae</taxon>
        <taxon>Dictyoglomus</taxon>
    </lineage>
</organism>
<dbReference type="SUPFAM" id="SSF54862">
    <property type="entry name" value="4Fe-4S ferredoxins"/>
    <property type="match status" value="1"/>
</dbReference>
<evidence type="ECO:0000259" key="7">
    <source>
        <dbReference type="PROSITE" id="PS51379"/>
    </source>
</evidence>
<reference evidence="8" key="1">
    <citation type="journal article" date="2020" name="mSystems">
        <title>Genome- and Community-Level Interaction Insights into Carbon Utilization and Element Cycling Functions of Hydrothermarchaeota in Hydrothermal Sediment.</title>
        <authorList>
            <person name="Zhou Z."/>
            <person name="Liu Y."/>
            <person name="Xu W."/>
            <person name="Pan J."/>
            <person name="Luo Z.H."/>
            <person name="Li M."/>
        </authorList>
    </citation>
    <scope>NUCLEOTIDE SEQUENCE [LARGE SCALE GENOMIC DNA]</scope>
    <source>
        <strain evidence="8">SpSt-70</strain>
    </source>
</reference>
<dbReference type="PANTHER" id="PTHR36923">
    <property type="entry name" value="FERREDOXIN"/>
    <property type="match status" value="1"/>
</dbReference>
<evidence type="ECO:0000256" key="2">
    <source>
        <dbReference type="ARBA" id="ARBA00022723"/>
    </source>
</evidence>
<sequence length="61" mass="6209">MSAPKIDRDLCIGCGVCASLCPDVFEIDEEGKAVVREGADCESAGCCQDAADSCPVGAITL</sequence>
<keyword evidence="4 6" id="KW-0408">Iron</keyword>
<dbReference type="GO" id="GO:0005506">
    <property type="term" value="F:iron ion binding"/>
    <property type="evidence" value="ECO:0007669"/>
    <property type="project" value="UniProtKB-UniRule"/>
</dbReference>
<dbReference type="InterPro" id="IPR001080">
    <property type="entry name" value="3Fe4S_ferredoxin"/>
</dbReference>
<dbReference type="InterPro" id="IPR017896">
    <property type="entry name" value="4Fe4S_Fe-S-bd"/>
</dbReference>
<protein>
    <recommendedName>
        <fullName evidence="6">Ferredoxin</fullName>
    </recommendedName>
</protein>
<dbReference type="RefSeq" id="WP_012548477.1">
    <property type="nucleotide sequence ID" value="NZ_VTFL01000002.1"/>
</dbReference>
<keyword evidence="3 6" id="KW-0249">Electron transport</keyword>
<dbReference type="PRINTS" id="PR00352">
    <property type="entry name" value="3FE4SFRDOXIN"/>
</dbReference>